<dbReference type="RefSeq" id="WP_128486622.1">
    <property type="nucleotide sequence ID" value="NZ_JBHLXB010000170.1"/>
</dbReference>
<dbReference type="Proteomes" id="UP000287168">
    <property type="component" value="Unassembled WGS sequence"/>
</dbReference>
<evidence type="ECO:0000313" key="2">
    <source>
        <dbReference type="EMBL" id="RWY44260.1"/>
    </source>
</evidence>
<dbReference type="Pfam" id="PF01370">
    <property type="entry name" value="Epimerase"/>
    <property type="match status" value="1"/>
</dbReference>
<dbReference type="Gene3D" id="3.40.50.720">
    <property type="entry name" value="NAD(P)-binding Rossmann-like Domain"/>
    <property type="match status" value="1"/>
</dbReference>
<dbReference type="AlphaFoldDB" id="A0A3S3V9Y7"/>
<keyword evidence="3" id="KW-1185">Reference proteome</keyword>
<name>A0A3S3V9Y7_9RHOB</name>
<dbReference type="InterPro" id="IPR036291">
    <property type="entry name" value="NAD(P)-bd_dom_sf"/>
</dbReference>
<dbReference type="PANTHER" id="PTHR48079">
    <property type="entry name" value="PROTEIN YEEZ"/>
    <property type="match status" value="1"/>
</dbReference>
<evidence type="ECO:0000259" key="1">
    <source>
        <dbReference type="Pfam" id="PF01370"/>
    </source>
</evidence>
<dbReference type="EMBL" id="SBLC01000003">
    <property type="protein sequence ID" value="RWY44260.1"/>
    <property type="molecule type" value="Genomic_DNA"/>
</dbReference>
<gene>
    <name evidence="2" type="ORF">EP867_02440</name>
</gene>
<organism evidence="2 3">
    <name type="scientific">Falsigemmobacter intermedius</name>
    <dbReference type="NCBI Taxonomy" id="1553448"/>
    <lineage>
        <taxon>Bacteria</taxon>
        <taxon>Pseudomonadati</taxon>
        <taxon>Pseudomonadota</taxon>
        <taxon>Alphaproteobacteria</taxon>
        <taxon>Rhodobacterales</taxon>
        <taxon>Paracoccaceae</taxon>
        <taxon>Falsigemmobacter</taxon>
    </lineage>
</organism>
<comment type="caution">
    <text evidence="2">The sequence shown here is derived from an EMBL/GenBank/DDBJ whole genome shotgun (WGS) entry which is preliminary data.</text>
</comment>
<sequence length="323" mass="34068">MRILVTGATGFLGGALIRNLAREGRGVVGTGRSGAALAALQAEGIPALAADLSHPSCVAALTLAGPFDAVVHTAALSSPFGPLEAFRAANVTGTVNALAVARACAVRRFVQISSPAVGFAPRDQINLSETAPLPKPINHYARTKREAEDLVLATPEVGPVILRPRGIYGAGDTALLPRLLKVAKSRPLPMLRGGNAAIDLTHVDDVISAIRAALDAPEAAEGAVYNISGGEMLSVVDIVEAACARSGFTPQWRPLPWRGAMAVARIVEFIARFRGYEPMITPYSLALFAFRQSLDLSRAREALGWQPQISFEEGLRRTFGHAP</sequence>
<feature type="domain" description="NAD-dependent epimerase/dehydratase" evidence="1">
    <location>
        <begin position="3"/>
        <end position="227"/>
    </location>
</feature>
<dbReference type="SUPFAM" id="SSF51735">
    <property type="entry name" value="NAD(P)-binding Rossmann-fold domains"/>
    <property type="match status" value="1"/>
</dbReference>
<dbReference type="OrthoDB" id="367683at2"/>
<proteinExistence type="predicted"/>
<dbReference type="InterPro" id="IPR001509">
    <property type="entry name" value="Epimerase_deHydtase"/>
</dbReference>
<dbReference type="GO" id="GO:0005737">
    <property type="term" value="C:cytoplasm"/>
    <property type="evidence" value="ECO:0007669"/>
    <property type="project" value="TreeGrafter"/>
</dbReference>
<evidence type="ECO:0000313" key="3">
    <source>
        <dbReference type="Proteomes" id="UP000287168"/>
    </source>
</evidence>
<accession>A0A3S3V9Y7</accession>
<protein>
    <submittedName>
        <fullName evidence="2">NAD(P)-dependent oxidoreductase</fullName>
    </submittedName>
</protein>
<dbReference type="InterPro" id="IPR051783">
    <property type="entry name" value="NAD(P)-dependent_oxidoreduct"/>
</dbReference>
<reference evidence="2 3" key="1">
    <citation type="journal article" date="2015" name="Int. J. Syst. Evol. Microbiol.">
        <title>Gemmobacter intermedius sp. nov., isolated from a white stork (Ciconia ciconia).</title>
        <authorList>
            <person name="Kampfer P."/>
            <person name="Jerzak L."/>
            <person name="Wilharm G."/>
            <person name="Golke J."/>
            <person name="Busse H.J."/>
            <person name="Glaeser S.P."/>
        </authorList>
    </citation>
    <scope>NUCLEOTIDE SEQUENCE [LARGE SCALE GENOMIC DNA]</scope>
    <source>
        <strain evidence="2 3">119/4</strain>
    </source>
</reference>
<dbReference type="GO" id="GO:0004029">
    <property type="term" value="F:aldehyde dehydrogenase (NAD+) activity"/>
    <property type="evidence" value="ECO:0007669"/>
    <property type="project" value="TreeGrafter"/>
</dbReference>
<dbReference type="PANTHER" id="PTHR48079:SF6">
    <property type="entry name" value="NAD(P)-BINDING DOMAIN-CONTAINING PROTEIN-RELATED"/>
    <property type="match status" value="1"/>
</dbReference>